<dbReference type="EMBL" id="BX842647">
    <property type="protein sequence ID" value="CAE78534.1"/>
    <property type="molecule type" value="Genomic_DNA"/>
</dbReference>
<dbReference type="STRING" id="264462.Bd0564"/>
<dbReference type="InterPro" id="IPR001314">
    <property type="entry name" value="Peptidase_S1A"/>
</dbReference>
<dbReference type="SUPFAM" id="SSF50494">
    <property type="entry name" value="Trypsin-like serine proteases"/>
    <property type="match status" value="1"/>
</dbReference>
<dbReference type="InterPro" id="IPR033116">
    <property type="entry name" value="TRYPSIN_SER"/>
</dbReference>
<feature type="chain" id="PRO_5004276779" evidence="4">
    <location>
        <begin position="19"/>
        <end position="277"/>
    </location>
</feature>
<dbReference type="PROSITE" id="PS51257">
    <property type="entry name" value="PROKAR_LIPOPROTEIN"/>
    <property type="match status" value="1"/>
</dbReference>
<dbReference type="KEGG" id="bba:Bd0564"/>
<comment type="similarity">
    <text evidence="1">Belongs to the peptidase S1 family.</text>
</comment>
<dbReference type="PROSITE" id="PS00134">
    <property type="entry name" value="TRYPSIN_HIS"/>
    <property type="match status" value="1"/>
</dbReference>
<reference evidence="6 7" key="1">
    <citation type="journal article" date="2004" name="Science">
        <title>A predator unmasked: life cycle of Bdellovibrio bacteriovorus from a genomic perspective.</title>
        <authorList>
            <person name="Rendulic S."/>
            <person name="Jagtap P."/>
            <person name="Rosinus A."/>
            <person name="Eppinger M."/>
            <person name="Baar C."/>
            <person name="Lanz C."/>
            <person name="Keller H."/>
            <person name="Lambert C."/>
            <person name="Evans K.J."/>
            <person name="Goesmann A."/>
            <person name="Meyer F."/>
            <person name="Sockett R.E."/>
            <person name="Schuster S.C."/>
        </authorList>
    </citation>
    <scope>NUCLEOTIDE SEQUENCE [LARGE SCALE GENOMIC DNA]</scope>
    <source>
        <strain evidence="7">ATCC 15356 / DSM 50701 / NCIMB 9529 / HD100</strain>
    </source>
</reference>
<keyword evidence="3" id="KW-0720">Serine protease</keyword>
<protein>
    <submittedName>
        <fullName evidence="6">Serine protease trypsin family</fullName>
        <ecNumber evidence="6">3.4.21.4</ecNumber>
    </submittedName>
</protein>
<evidence type="ECO:0000313" key="6">
    <source>
        <dbReference type="EMBL" id="CAE78534.1"/>
    </source>
</evidence>
<keyword evidence="3 6" id="KW-0645">Protease</keyword>
<name>Q6MQB3_BDEBA</name>
<dbReference type="GO" id="GO:0006508">
    <property type="term" value="P:proteolysis"/>
    <property type="evidence" value="ECO:0007669"/>
    <property type="project" value="UniProtKB-KW"/>
</dbReference>
<keyword evidence="3 6" id="KW-0378">Hydrolase</keyword>
<accession>Q6MQB3</accession>
<dbReference type="GeneID" id="93011663"/>
<dbReference type="Gene3D" id="2.40.10.10">
    <property type="entry name" value="Trypsin-like serine proteases"/>
    <property type="match status" value="1"/>
</dbReference>
<dbReference type="PRINTS" id="PR00722">
    <property type="entry name" value="CHYMOTRYPSIN"/>
</dbReference>
<feature type="domain" description="Peptidase S1" evidence="5">
    <location>
        <begin position="36"/>
        <end position="269"/>
    </location>
</feature>
<keyword evidence="2" id="KW-1015">Disulfide bond</keyword>
<evidence type="ECO:0000256" key="3">
    <source>
        <dbReference type="RuleBase" id="RU363034"/>
    </source>
</evidence>
<dbReference type="HOGENOM" id="CLU_073536_0_0_7"/>
<dbReference type="PROSITE" id="PS00135">
    <property type="entry name" value="TRYPSIN_SER"/>
    <property type="match status" value="1"/>
</dbReference>
<dbReference type="InterPro" id="IPR009003">
    <property type="entry name" value="Peptidase_S1_PA"/>
</dbReference>
<evidence type="ECO:0000256" key="1">
    <source>
        <dbReference type="ARBA" id="ARBA00007664"/>
    </source>
</evidence>
<proteinExistence type="inferred from homology"/>
<evidence type="ECO:0000259" key="5">
    <source>
        <dbReference type="PROSITE" id="PS50240"/>
    </source>
</evidence>
<evidence type="ECO:0000256" key="2">
    <source>
        <dbReference type="ARBA" id="ARBA00023157"/>
    </source>
</evidence>
<dbReference type="GO" id="GO:0004252">
    <property type="term" value="F:serine-type endopeptidase activity"/>
    <property type="evidence" value="ECO:0007669"/>
    <property type="project" value="UniProtKB-EC"/>
</dbReference>
<dbReference type="PANTHER" id="PTHR24276">
    <property type="entry name" value="POLYSERASE-RELATED"/>
    <property type="match status" value="1"/>
</dbReference>
<organism evidence="6 7">
    <name type="scientific">Bdellovibrio bacteriovorus (strain ATCC 15356 / DSM 50701 / NCIMB 9529 / HD100)</name>
    <dbReference type="NCBI Taxonomy" id="264462"/>
    <lineage>
        <taxon>Bacteria</taxon>
        <taxon>Pseudomonadati</taxon>
        <taxon>Bdellovibrionota</taxon>
        <taxon>Bdellovibrionia</taxon>
        <taxon>Bdellovibrionales</taxon>
        <taxon>Pseudobdellovibrionaceae</taxon>
        <taxon>Bdellovibrio</taxon>
    </lineage>
</organism>
<dbReference type="Proteomes" id="UP000008080">
    <property type="component" value="Chromosome"/>
</dbReference>
<dbReference type="eggNOG" id="COG5640">
    <property type="taxonomic scope" value="Bacteria"/>
</dbReference>
<keyword evidence="4" id="KW-0732">Signal</keyword>
<dbReference type="InterPro" id="IPR001254">
    <property type="entry name" value="Trypsin_dom"/>
</dbReference>
<dbReference type="InterPro" id="IPR043504">
    <property type="entry name" value="Peptidase_S1_PA_chymotrypsin"/>
</dbReference>
<dbReference type="PROSITE" id="PS50240">
    <property type="entry name" value="TRYPSIN_DOM"/>
    <property type="match status" value="1"/>
</dbReference>
<evidence type="ECO:0000256" key="4">
    <source>
        <dbReference type="SAM" id="SignalP"/>
    </source>
</evidence>
<dbReference type="EC" id="3.4.21.4" evidence="6"/>
<dbReference type="InterPro" id="IPR050430">
    <property type="entry name" value="Peptidase_S1"/>
</dbReference>
<gene>
    <name evidence="6" type="ordered locus">Bd0564</name>
</gene>
<dbReference type="PANTHER" id="PTHR24276:SF98">
    <property type="entry name" value="FI18310P1-RELATED"/>
    <property type="match status" value="1"/>
</dbReference>
<dbReference type="InterPro" id="IPR018114">
    <property type="entry name" value="TRYPSIN_HIS"/>
</dbReference>
<feature type="signal peptide" evidence="4">
    <location>
        <begin position="1"/>
        <end position="18"/>
    </location>
</feature>
<dbReference type="AlphaFoldDB" id="Q6MQB3"/>
<sequence length="277" mass="30172">MKKCFLIFLFLLSACAPALQEPVTEHLLQEDLDSAIVGGRRVRANDPRANWVVMVRGTKGFFLFKGSGICTGAFITEDIVLTAAHCVTEKGATYEVAYGLSPLEEKRKVIKIDKVLVHEDYAPSTESLNPNDIALIKIRGTKPARLKVLGLQVEPPLEQPTTFLAIGYGNTAAGPKINERGILHSTPTIITDINDTHLIGNQRNGIGICQGDSGGPLLKADEKGEPAIIGITHATFRYKGDPVNSNECYNRAAYVNIAHQMAWIQKNVALISDEPLK</sequence>
<keyword evidence="7" id="KW-1185">Reference proteome</keyword>
<dbReference type="Pfam" id="PF00089">
    <property type="entry name" value="Trypsin"/>
    <property type="match status" value="1"/>
</dbReference>
<dbReference type="SMART" id="SM00020">
    <property type="entry name" value="Tryp_SPc"/>
    <property type="match status" value="1"/>
</dbReference>
<dbReference type="RefSeq" id="WP_011163136.1">
    <property type="nucleotide sequence ID" value="NC_005363.1"/>
</dbReference>
<evidence type="ECO:0000313" key="7">
    <source>
        <dbReference type="Proteomes" id="UP000008080"/>
    </source>
</evidence>